<feature type="non-terminal residue" evidence="1">
    <location>
        <position position="103"/>
    </location>
</feature>
<organism evidence="1 2">
    <name type="scientific">Porites evermanni</name>
    <dbReference type="NCBI Taxonomy" id="104178"/>
    <lineage>
        <taxon>Eukaryota</taxon>
        <taxon>Metazoa</taxon>
        <taxon>Cnidaria</taxon>
        <taxon>Anthozoa</taxon>
        <taxon>Hexacorallia</taxon>
        <taxon>Scleractinia</taxon>
        <taxon>Fungiina</taxon>
        <taxon>Poritidae</taxon>
        <taxon>Porites</taxon>
    </lineage>
</organism>
<evidence type="ECO:0000313" key="1">
    <source>
        <dbReference type="EMBL" id="CAH3019964.1"/>
    </source>
</evidence>
<gene>
    <name evidence="1" type="ORF">PEVE_00005073</name>
</gene>
<sequence>MALVSVYRSSSAKYVLGTKTFTLPTQDNGEKEKLFHRNTPRIITEYDFEKKSVSHDRRGIELSKGVNNRHLAGGQNHCLGLDGQHNSIEGWGREALFSPFEGG</sequence>
<evidence type="ECO:0000313" key="2">
    <source>
        <dbReference type="Proteomes" id="UP001159427"/>
    </source>
</evidence>
<proteinExistence type="predicted"/>
<reference evidence="1 2" key="1">
    <citation type="submission" date="2022-05" db="EMBL/GenBank/DDBJ databases">
        <authorList>
            <consortium name="Genoscope - CEA"/>
            <person name="William W."/>
        </authorList>
    </citation>
    <scope>NUCLEOTIDE SEQUENCE [LARGE SCALE GENOMIC DNA]</scope>
</reference>
<dbReference type="Proteomes" id="UP001159427">
    <property type="component" value="Unassembled WGS sequence"/>
</dbReference>
<protein>
    <submittedName>
        <fullName evidence="1">Uncharacterized protein</fullName>
    </submittedName>
</protein>
<accession>A0ABN8LWX9</accession>
<comment type="caution">
    <text evidence="1">The sequence shown here is derived from an EMBL/GenBank/DDBJ whole genome shotgun (WGS) entry which is preliminary data.</text>
</comment>
<dbReference type="EMBL" id="CALNXI010000132">
    <property type="protein sequence ID" value="CAH3019964.1"/>
    <property type="molecule type" value="Genomic_DNA"/>
</dbReference>
<name>A0ABN8LWX9_9CNID</name>
<keyword evidence="2" id="KW-1185">Reference proteome</keyword>